<gene>
    <name evidence="3" type="ORF">PIB30_086938</name>
</gene>
<dbReference type="InterPro" id="IPR008889">
    <property type="entry name" value="VQ"/>
</dbReference>
<name>A0ABU6QUF3_9FABA</name>
<feature type="region of interest" description="Disordered" evidence="1">
    <location>
        <begin position="69"/>
        <end position="95"/>
    </location>
</feature>
<evidence type="ECO:0000313" key="4">
    <source>
        <dbReference type="Proteomes" id="UP001341840"/>
    </source>
</evidence>
<feature type="compositionally biased region" description="Polar residues" evidence="1">
    <location>
        <begin position="1"/>
        <end position="10"/>
    </location>
</feature>
<dbReference type="Proteomes" id="UP001341840">
    <property type="component" value="Unassembled WGS sequence"/>
</dbReference>
<keyword evidence="4" id="KW-1185">Reference proteome</keyword>
<evidence type="ECO:0000259" key="2">
    <source>
        <dbReference type="Pfam" id="PF05678"/>
    </source>
</evidence>
<dbReference type="PANTHER" id="PTHR33143:SF3">
    <property type="entry name" value="VQ MOTIF-CONTAINING PROTEIN 17-RELATED"/>
    <property type="match status" value="1"/>
</dbReference>
<organism evidence="3 4">
    <name type="scientific">Stylosanthes scabra</name>
    <dbReference type="NCBI Taxonomy" id="79078"/>
    <lineage>
        <taxon>Eukaryota</taxon>
        <taxon>Viridiplantae</taxon>
        <taxon>Streptophyta</taxon>
        <taxon>Embryophyta</taxon>
        <taxon>Tracheophyta</taxon>
        <taxon>Spermatophyta</taxon>
        <taxon>Magnoliopsida</taxon>
        <taxon>eudicotyledons</taxon>
        <taxon>Gunneridae</taxon>
        <taxon>Pentapetalae</taxon>
        <taxon>rosids</taxon>
        <taxon>fabids</taxon>
        <taxon>Fabales</taxon>
        <taxon>Fabaceae</taxon>
        <taxon>Papilionoideae</taxon>
        <taxon>50 kb inversion clade</taxon>
        <taxon>dalbergioids sensu lato</taxon>
        <taxon>Dalbergieae</taxon>
        <taxon>Pterocarpus clade</taxon>
        <taxon>Stylosanthes</taxon>
    </lineage>
</organism>
<dbReference type="PANTHER" id="PTHR33143">
    <property type="entry name" value="F16F4.1 PROTEIN-RELATED"/>
    <property type="match status" value="1"/>
</dbReference>
<dbReference type="Pfam" id="PF05678">
    <property type="entry name" value="VQ"/>
    <property type="match status" value="1"/>
</dbReference>
<feature type="compositionally biased region" description="Low complexity" evidence="1">
    <location>
        <begin position="11"/>
        <end position="22"/>
    </location>
</feature>
<accession>A0ABU6QUF3</accession>
<protein>
    <recommendedName>
        <fullName evidence="2">VQ domain-containing protein</fullName>
    </recommendedName>
</protein>
<reference evidence="3 4" key="1">
    <citation type="journal article" date="2023" name="Plants (Basel)">
        <title>Bridging the Gap: Combining Genomics and Transcriptomics Approaches to Understand Stylosanthes scabra, an Orphan Legume from the Brazilian Caatinga.</title>
        <authorList>
            <person name="Ferreira-Neto J.R.C."/>
            <person name="da Silva M.D."/>
            <person name="Binneck E."/>
            <person name="de Melo N.F."/>
            <person name="da Silva R.H."/>
            <person name="de Melo A.L.T.M."/>
            <person name="Pandolfi V."/>
            <person name="Bustamante F.O."/>
            <person name="Brasileiro-Vidal A.C."/>
            <person name="Benko-Iseppon A.M."/>
        </authorList>
    </citation>
    <scope>NUCLEOTIDE SEQUENCE [LARGE SCALE GENOMIC DNA]</scope>
    <source>
        <tissue evidence="3">Leaves</tissue>
    </source>
</reference>
<dbReference type="InterPro" id="IPR039607">
    <property type="entry name" value="VQ_8/17/18/20/21/25"/>
</dbReference>
<sequence length="164" mass="18755">MTKKLQQQTCNNNNIPSSSASSKHLTTKDSHVISKFKPKIRIIHIYAPEIIKTDAANFRELVQRLTGKPEDEGRKVAGKTKSINTAPSKKDTMMRTTKTKKNLLLEEEEDKQVFLNLQNDETMVKNEHEEDLLRRSSSKLNEEKLNGFLDGFSELDGFMEELCT</sequence>
<feature type="domain" description="VQ" evidence="2">
    <location>
        <begin position="45"/>
        <end position="71"/>
    </location>
</feature>
<proteinExistence type="predicted"/>
<comment type="caution">
    <text evidence="3">The sequence shown here is derived from an EMBL/GenBank/DDBJ whole genome shotgun (WGS) entry which is preliminary data.</text>
</comment>
<feature type="region of interest" description="Disordered" evidence="1">
    <location>
        <begin position="1"/>
        <end position="28"/>
    </location>
</feature>
<evidence type="ECO:0000256" key="1">
    <source>
        <dbReference type="SAM" id="MobiDB-lite"/>
    </source>
</evidence>
<feature type="non-terminal residue" evidence="3">
    <location>
        <position position="164"/>
    </location>
</feature>
<evidence type="ECO:0000313" key="3">
    <source>
        <dbReference type="EMBL" id="MED6115101.1"/>
    </source>
</evidence>
<dbReference type="EMBL" id="JASCZI010001510">
    <property type="protein sequence ID" value="MED6115101.1"/>
    <property type="molecule type" value="Genomic_DNA"/>
</dbReference>